<organism evidence="1 2">
    <name type="scientific">Nocardioides albidus</name>
    <dbReference type="NCBI Taxonomy" id="1517589"/>
    <lineage>
        <taxon>Bacteria</taxon>
        <taxon>Bacillati</taxon>
        <taxon>Actinomycetota</taxon>
        <taxon>Actinomycetes</taxon>
        <taxon>Propionibacteriales</taxon>
        <taxon>Nocardioidaceae</taxon>
        <taxon>Nocardioides</taxon>
    </lineage>
</organism>
<dbReference type="InterPro" id="IPR010869">
    <property type="entry name" value="DUF1501"/>
</dbReference>
<dbReference type="OrthoDB" id="9779968at2"/>
<evidence type="ECO:0000313" key="1">
    <source>
        <dbReference type="EMBL" id="TNM48140.1"/>
    </source>
</evidence>
<proteinExistence type="predicted"/>
<comment type="caution">
    <text evidence="1">The sequence shown here is derived from an EMBL/GenBank/DDBJ whole genome shotgun (WGS) entry which is preliminary data.</text>
</comment>
<keyword evidence="2" id="KW-1185">Reference proteome</keyword>
<dbReference type="Proteomes" id="UP000313231">
    <property type="component" value="Unassembled WGS sequence"/>
</dbReference>
<dbReference type="InterPro" id="IPR006311">
    <property type="entry name" value="TAT_signal"/>
</dbReference>
<gene>
    <name evidence="1" type="ORF">FHP29_02245</name>
</gene>
<reference evidence="1 2" key="1">
    <citation type="journal article" date="2016" name="Int. J. Syst. Evol. Microbiol.">
        <title>Nocardioides albidus sp. nov., an actinobacterium isolated from garden soil.</title>
        <authorList>
            <person name="Singh H."/>
            <person name="Du J."/>
            <person name="Trinh H."/>
            <person name="Won K."/>
            <person name="Yang J.E."/>
            <person name="Yin C."/>
            <person name="Kook M."/>
            <person name="Yi T.H."/>
        </authorList>
    </citation>
    <scope>NUCLEOTIDE SEQUENCE [LARGE SCALE GENOMIC DNA]</scope>
    <source>
        <strain evidence="1 2">CCTCC AB 2015297</strain>
    </source>
</reference>
<dbReference type="EMBL" id="VDMP01000014">
    <property type="protein sequence ID" value="TNM48140.1"/>
    <property type="molecule type" value="Genomic_DNA"/>
</dbReference>
<name>A0A5C4WI81_9ACTN</name>
<sequence>MTDPCCSDYRHAVTSRRALLRGAGALGAGVATATYGSAFTQTAFAATGTAPRTLVVLSMRGAADGLSLVVPHGDPVYAAARPTIRVPAERLLAADAMFGLHPALAPLVPLWTGGAMAAVHATGLPVANRSHFAAMEAVEDADPGTQERIGWLNRVLGAGSIGSPLRAIQQGSGVLSTQLAGRHPAMTVSRPEDIRLPGTSTPTQAAARQRALRTMWDGAGGPLATAVTDTLEVVDRFAPVLATPPDPANGAGYPDTDLGQALAATARVIRADVGVEVVTVDHGSWDHHVRIGTPDSGSLRSMAQDLAGSVAGFFADLGALADRVTLVTISEFGRRVKENANQGLDHGHGNVMFVIGAGVRGGRYVGQWPGLLNTVDADLPVTTDYRHVLSEVVQSVFGVSPATAFPGLVAQRLDVMTL</sequence>
<accession>A0A5C4WI81</accession>
<dbReference type="PANTHER" id="PTHR43737">
    <property type="entry name" value="BLL7424 PROTEIN"/>
    <property type="match status" value="1"/>
</dbReference>
<evidence type="ECO:0000313" key="2">
    <source>
        <dbReference type="Proteomes" id="UP000313231"/>
    </source>
</evidence>
<dbReference type="Pfam" id="PF07394">
    <property type="entry name" value="DUF1501"/>
    <property type="match status" value="1"/>
</dbReference>
<protein>
    <submittedName>
        <fullName evidence="1">DUF1501 domain-containing protein</fullName>
    </submittedName>
</protein>
<dbReference type="PROSITE" id="PS51318">
    <property type="entry name" value="TAT"/>
    <property type="match status" value="1"/>
</dbReference>
<dbReference type="AlphaFoldDB" id="A0A5C4WI81"/>
<dbReference type="PANTHER" id="PTHR43737:SF1">
    <property type="entry name" value="DUF1501 DOMAIN-CONTAINING PROTEIN"/>
    <property type="match status" value="1"/>
</dbReference>
<dbReference type="RefSeq" id="WP_139621249.1">
    <property type="nucleotide sequence ID" value="NZ_VDMP01000014.1"/>
</dbReference>